<comment type="caution">
    <text evidence="2">The sequence shown here is derived from an EMBL/GenBank/DDBJ whole genome shotgun (WGS) entry which is preliminary data.</text>
</comment>
<dbReference type="Proteomes" id="UP000072867">
    <property type="component" value="Unassembled WGS sequence"/>
</dbReference>
<evidence type="ECO:0000313" key="3">
    <source>
        <dbReference type="Proteomes" id="UP000072867"/>
    </source>
</evidence>
<evidence type="ECO:0000256" key="1">
    <source>
        <dbReference type="SAM" id="SignalP"/>
    </source>
</evidence>
<dbReference type="EMBL" id="LDTD01000073">
    <property type="protein sequence ID" value="KTT69285.1"/>
    <property type="molecule type" value="Genomic_DNA"/>
</dbReference>
<organism evidence="2 3">
    <name type="scientific">Sphingomonas sanguinis</name>
    <dbReference type="NCBI Taxonomy" id="33051"/>
    <lineage>
        <taxon>Bacteria</taxon>
        <taxon>Pseudomonadati</taxon>
        <taxon>Pseudomonadota</taxon>
        <taxon>Alphaproteobacteria</taxon>
        <taxon>Sphingomonadales</taxon>
        <taxon>Sphingomonadaceae</taxon>
        <taxon>Sphingomonas</taxon>
    </lineage>
</organism>
<reference evidence="2 3" key="1">
    <citation type="journal article" date="2016" name="Front. Microbiol.">
        <title>Genomic Resource of Rice Seed Associated Bacteria.</title>
        <authorList>
            <person name="Midha S."/>
            <person name="Bansal K."/>
            <person name="Sharma S."/>
            <person name="Kumar N."/>
            <person name="Patil P.P."/>
            <person name="Chaudhry V."/>
            <person name="Patil P.B."/>
        </authorList>
    </citation>
    <scope>NUCLEOTIDE SEQUENCE [LARGE SCALE GENOMIC DNA]</scope>
    <source>
        <strain evidence="2 3">NS319</strain>
    </source>
</reference>
<feature type="chain" id="PRO_5007547930" evidence="1">
    <location>
        <begin position="21"/>
        <end position="150"/>
    </location>
</feature>
<evidence type="ECO:0000313" key="2">
    <source>
        <dbReference type="EMBL" id="KTT69285.1"/>
    </source>
</evidence>
<protein>
    <submittedName>
        <fullName evidence="2">Uncharacterized protein</fullName>
    </submittedName>
</protein>
<dbReference type="RefSeq" id="WP_058733641.1">
    <property type="nucleotide sequence ID" value="NZ_LDTD01000073.1"/>
</dbReference>
<gene>
    <name evidence="2" type="ORF">NS319_10905</name>
</gene>
<feature type="signal peptide" evidence="1">
    <location>
        <begin position="1"/>
        <end position="20"/>
    </location>
</feature>
<keyword evidence="1" id="KW-0732">Signal</keyword>
<sequence>MKLSSVAAALLAAMGLSGQAKPPKYVEGQVWEYRTRPQDAGSLLKVQRVGMMGAKKVYHISIVGVHFATPGISGILPHIPVSDETLDGSVTKLSAETRDFPTSALDEGIEEWRKAQGGVFTIPISQIVDIIDEKTATTQMQAPAEPLGSR</sequence>
<dbReference type="PATRIC" id="fig|33051.3.peg.3380"/>
<name>A0A147HWH8_9SPHN</name>
<proteinExistence type="predicted"/>
<dbReference type="AlphaFoldDB" id="A0A147HWH8"/>
<accession>A0A147HWH8</accession>